<dbReference type="OrthoDB" id="9803871at2"/>
<dbReference type="FunFam" id="3.90.550.10:FF:000023">
    <property type="entry name" value="Glucose-1-phosphate thymidylyltransferase"/>
    <property type="match status" value="1"/>
</dbReference>
<evidence type="ECO:0000259" key="10">
    <source>
        <dbReference type="Pfam" id="PF00483"/>
    </source>
</evidence>
<evidence type="ECO:0000256" key="4">
    <source>
        <dbReference type="ARBA" id="ARBA00022679"/>
    </source>
</evidence>
<dbReference type="PANTHER" id="PTHR43532">
    <property type="entry name" value="GLUCOSE-1-PHOSPHATE THYMIDYLYLTRANSFERASE"/>
    <property type="match status" value="1"/>
</dbReference>
<evidence type="ECO:0000256" key="9">
    <source>
        <dbReference type="RuleBase" id="RU003706"/>
    </source>
</evidence>
<proteinExistence type="inferred from homology"/>
<dbReference type="CDD" id="cd02538">
    <property type="entry name" value="G1P_TT_short"/>
    <property type="match status" value="1"/>
</dbReference>
<evidence type="ECO:0000256" key="2">
    <source>
        <dbReference type="ARBA" id="ARBA00010480"/>
    </source>
</evidence>
<keyword evidence="7 9" id="KW-0460">Magnesium</keyword>
<dbReference type="EMBL" id="BJYZ01000010">
    <property type="protein sequence ID" value="GEO38387.1"/>
    <property type="molecule type" value="Genomic_DNA"/>
</dbReference>
<evidence type="ECO:0000256" key="5">
    <source>
        <dbReference type="ARBA" id="ARBA00022695"/>
    </source>
</evidence>
<keyword evidence="6 9" id="KW-0479">Metal-binding</keyword>
<dbReference type="InterPro" id="IPR005835">
    <property type="entry name" value="NTP_transferase_dom"/>
</dbReference>
<accession>A0A512DPI3</accession>
<dbReference type="GO" id="GO:0046872">
    <property type="term" value="F:metal ion binding"/>
    <property type="evidence" value="ECO:0007669"/>
    <property type="project" value="UniProtKB-KW"/>
</dbReference>
<dbReference type="InterPro" id="IPR029044">
    <property type="entry name" value="Nucleotide-diphossugar_trans"/>
</dbReference>
<dbReference type="SUPFAM" id="SSF53448">
    <property type="entry name" value="Nucleotide-diphospho-sugar transferases"/>
    <property type="match status" value="1"/>
</dbReference>
<evidence type="ECO:0000256" key="6">
    <source>
        <dbReference type="ARBA" id="ARBA00022723"/>
    </source>
</evidence>
<dbReference type="Gene3D" id="3.90.550.10">
    <property type="entry name" value="Spore Coat Polysaccharide Biosynthesis Protein SpsA, Chain A"/>
    <property type="match status" value="1"/>
</dbReference>
<comment type="cofactor">
    <cofactor evidence="1">
        <name>Mg(2+)</name>
        <dbReference type="ChEBI" id="CHEBI:18420"/>
    </cofactor>
</comment>
<organism evidence="11 12">
    <name type="scientific">Skermanella aerolata</name>
    <dbReference type="NCBI Taxonomy" id="393310"/>
    <lineage>
        <taxon>Bacteria</taxon>
        <taxon>Pseudomonadati</taxon>
        <taxon>Pseudomonadota</taxon>
        <taxon>Alphaproteobacteria</taxon>
        <taxon>Rhodospirillales</taxon>
        <taxon>Azospirillaceae</taxon>
        <taxon>Skermanella</taxon>
    </lineage>
</organism>
<dbReference type="GO" id="GO:0008879">
    <property type="term" value="F:glucose-1-phosphate thymidylyltransferase activity"/>
    <property type="evidence" value="ECO:0007669"/>
    <property type="project" value="UniProtKB-EC"/>
</dbReference>
<name>A0A512DPI3_9PROT</name>
<dbReference type="EC" id="2.7.7.24" evidence="3 9"/>
<evidence type="ECO:0000313" key="11">
    <source>
        <dbReference type="EMBL" id="GEO38387.1"/>
    </source>
</evidence>
<keyword evidence="5 9" id="KW-0548">Nucleotidyltransferase</keyword>
<dbReference type="AlphaFoldDB" id="A0A512DPI3"/>
<comment type="catalytic activity">
    <reaction evidence="8 9">
        <text>dTTP + alpha-D-glucose 1-phosphate + H(+) = dTDP-alpha-D-glucose + diphosphate</text>
        <dbReference type="Rhea" id="RHEA:15225"/>
        <dbReference type="ChEBI" id="CHEBI:15378"/>
        <dbReference type="ChEBI" id="CHEBI:33019"/>
        <dbReference type="ChEBI" id="CHEBI:37568"/>
        <dbReference type="ChEBI" id="CHEBI:57477"/>
        <dbReference type="ChEBI" id="CHEBI:58601"/>
        <dbReference type="EC" id="2.7.7.24"/>
    </reaction>
</comment>
<comment type="function">
    <text evidence="9">Catalyzes the formation of dTDP-glucose, from dTTP and glucose 1-phosphate, as well as its pyrophosphorolysis.</text>
</comment>
<gene>
    <name evidence="11" type="primary">rmlA</name>
    <name evidence="11" type="ORF">SAE02_25350</name>
</gene>
<dbReference type="InterPro" id="IPR005907">
    <property type="entry name" value="G1P_thy_trans_s"/>
</dbReference>
<dbReference type="NCBIfam" id="TIGR01207">
    <property type="entry name" value="rmlA"/>
    <property type="match status" value="1"/>
</dbReference>
<dbReference type="RefSeq" id="WP_044428057.1">
    <property type="nucleotide sequence ID" value="NZ_BJYZ01000010.1"/>
</dbReference>
<sequence length="292" mass="31842">MKGIILAGGSGTRLYPVTHVVSKQLLPVYDKPMIYYPLSTLMLAGIREILIITTPHDQPQFRGLLGDGSQWGIELTYQVQPSPDGLAQAFIIGRDFIGGDSCALILGDNIYYGHGLSQKLQAAGESGRAGATVFAYLVGDPNRYGIVDFDATGRAMHIEEKPVKPRSNWAVTGLYFYDNQVVDIAASVKPSARGELEITSVNAAYLDRGQLSVEQLGRGFCWFDMGTHESLLEAGEFVRTIEKRQGQRIACVEEVAFRMGFIDGPKLQRLGEGLSKSGYGKYILSLLEDAAA</sequence>
<evidence type="ECO:0000256" key="7">
    <source>
        <dbReference type="ARBA" id="ARBA00022842"/>
    </source>
</evidence>
<keyword evidence="4 9" id="KW-0808">Transferase</keyword>
<dbReference type="PANTHER" id="PTHR43532:SF1">
    <property type="entry name" value="GLUCOSE-1-PHOSPHATE THYMIDYLYLTRANSFERASE 1"/>
    <property type="match status" value="1"/>
</dbReference>
<dbReference type="Pfam" id="PF00483">
    <property type="entry name" value="NTP_transferase"/>
    <property type="match status" value="1"/>
</dbReference>
<keyword evidence="12" id="KW-1185">Reference proteome</keyword>
<evidence type="ECO:0000313" key="12">
    <source>
        <dbReference type="Proteomes" id="UP000321523"/>
    </source>
</evidence>
<dbReference type="Proteomes" id="UP000321523">
    <property type="component" value="Unassembled WGS sequence"/>
</dbReference>
<evidence type="ECO:0000256" key="1">
    <source>
        <dbReference type="ARBA" id="ARBA00001946"/>
    </source>
</evidence>
<reference evidence="11 12" key="1">
    <citation type="submission" date="2019-07" db="EMBL/GenBank/DDBJ databases">
        <title>Whole genome shotgun sequence of Skermanella aerolata NBRC 106429.</title>
        <authorList>
            <person name="Hosoyama A."/>
            <person name="Uohara A."/>
            <person name="Ohji S."/>
            <person name="Ichikawa N."/>
        </authorList>
    </citation>
    <scope>NUCLEOTIDE SEQUENCE [LARGE SCALE GENOMIC DNA]</scope>
    <source>
        <strain evidence="11 12">NBRC 106429</strain>
    </source>
</reference>
<feature type="domain" description="Nucleotidyl transferase" evidence="10">
    <location>
        <begin position="2"/>
        <end position="239"/>
    </location>
</feature>
<comment type="caution">
    <text evidence="11">The sequence shown here is derived from an EMBL/GenBank/DDBJ whole genome shotgun (WGS) entry which is preliminary data.</text>
</comment>
<evidence type="ECO:0000256" key="3">
    <source>
        <dbReference type="ARBA" id="ARBA00012461"/>
    </source>
</evidence>
<evidence type="ECO:0000256" key="8">
    <source>
        <dbReference type="ARBA" id="ARBA00049336"/>
    </source>
</evidence>
<protein>
    <recommendedName>
        <fullName evidence="3 9">Glucose-1-phosphate thymidylyltransferase</fullName>
        <ecNumber evidence="3 9">2.7.7.24</ecNumber>
    </recommendedName>
</protein>
<comment type="similarity">
    <text evidence="2 9">Belongs to the glucose-1-phosphate thymidylyltransferase family.</text>
</comment>